<evidence type="ECO:0000313" key="4">
    <source>
        <dbReference type="Proteomes" id="UP001299970"/>
    </source>
</evidence>
<feature type="chain" id="PRO_5047331935" evidence="1">
    <location>
        <begin position="16"/>
        <end position="142"/>
    </location>
</feature>
<dbReference type="Proteomes" id="UP001299970">
    <property type="component" value="Unassembled WGS sequence"/>
</dbReference>
<dbReference type="EMBL" id="JAKXMK010000013">
    <property type="protein sequence ID" value="MCH6167391.1"/>
    <property type="molecule type" value="Genomic_DNA"/>
</dbReference>
<keyword evidence="1" id="KW-0732">Signal</keyword>
<evidence type="ECO:0000259" key="2">
    <source>
        <dbReference type="Pfam" id="PF16640"/>
    </source>
</evidence>
<protein>
    <submittedName>
        <fullName evidence="3">Ig-like domain-containing protein</fullName>
    </submittedName>
</protein>
<feature type="signal peptide" evidence="1">
    <location>
        <begin position="1"/>
        <end position="15"/>
    </location>
</feature>
<sequence length="142" mass="14075">MAISALLAFAPQASAQPAQSSTVAGASPAAAAVGERVVLTATVTCPGSPEGGLGVTFFDGPNLLATAPVDAEGNAELATSFVTTGTHDITAAYNGNDNCGASYDETTVEISDAPPPTPPSGGLISFDRIANGNTFNNIGNNY</sequence>
<dbReference type="InterPro" id="IPR032109">
    <property type="entry name" value="Big_3_5"/>
</dbReference>
<evidence type="ECO:0000313" key="3">
    <source>
        <dbReference type="EMBL" id="MCH6167391.1"/>
    </source>
</evidence>
<accession>A0ABS9TGI4</accession>
<dbReference type="RefSeq" id="WP_241037748.1">
    <property type="nucleotide sequence ID" value="NZ_BAAAJF010000005.1"/>
</dbReference>
<feature type="domain" description="Bacterial Ig-like" evidence="2">
    <location>
        <begin position="26"/>
        <end position="109"/>
    </location>
</feature>
<proteinExistence type="predicted"/>
<keyword evidence="4" id="KW-1185">Reference proteome</keyword>
<organism evidence="3 4">
    <name type="scientific">Pseudonocardia alaniniphila</name>
    <dbReference type="NCBI Taxonomy" id="75291"/>
    <lineage>
        <taxon>Bacteria</taxon>
        <taxon>Bacillati</taxon>
        <taxon>Actinomycetota</taxon>
        <taxon>Actinomycetes</taxon>
        <taxon>Pseudonocardiales</taxon>
        <taxon>Pseudonocardiaceae</taxon>
        <taxon>Pseudonocardia</taxon>
    </lineage>
</organism>
<reference evidence="3 4" key="1">
    <citation type="submission" date="2022-03" db="EMBL/GenBank/DDBJ databases">
        <title>Pseudonocardia alaer sp. nov., a novel actinomycete isolated from reed forest soil.</title>
        <authorList>
            <person name="Wang L."/>
        </authorList>
    </citation>
    <scope>NUCLEOTIDE SEQUENCE [LARGE SCALE GENOMIC DNA]</scope>
    <source>
        <strain evidence="3 4">Y-16303</strain>
    </source>
</reference>
<dbReference type="InterPro" id="IPR013783">
    <property type="entry name" value="Ig-like_fold"/>
</dbReference>
<dbReference type="Pfam" id="PF16640">
    <property type="entry name" value="Big_3_5"/>
    <property type="match status" value="1"/>
</dbReference>
<gene>
    <name evidence="3" type="ORF">MMF94_17030</name>
</gene>
<dbReference type="Gene3D" id="2.60.40.10">
    <property type="entry name" value="Immunoglobulins"/>
    <property type="match status" value="1"/>
</dbReference>
<evidence type="ECO:0000256" key="1">
    <source>
        <dbReference type="SAM" id="SignalP"/>
    </source>
</evidence>
<name>A0ABS9TGI4_9PSEU</name>
<comment type="caution">
    <text evidence="3">The sequence shown here is derived from an EMBL/GenBank/DDBJ whole genome shotgun (WGS) entry which is preliminary data.</text>
</comment>